<organism evidence="1">
    <name type="scientific">Arundo donax</name>
    <name type="common">Giant reed</name>
    <name type="synonym">Donax arundinaceus</name>
    <dbReference type="NCBI Taxonomy" id="35708"/>
    <lineage>
        <taxon>Eukaryota</taxon>
        <taxon>Viridiplantae</taxon>
        <taxon>Streptophyta</taxon>
        <taxon>Embryophyta</taxon>
        <taxon>Tracheophyta</taxon>
        <taxon>Spermatophyta</taxon>
        <taxon>Magnoliopsida</taxon>
        <taxon>Liliopsida</taxon>
        <taxon>Poales</taxon>
        <taxon>Poaceae</taxon>
        <taxon>PACMAD clade</taxon>
        <taxon>Arundinoideae</taxon>
        <taxon>Arundineae</taxon>
        <taxon>Arundo</taxon>
    </lineage>
</organism>
<accession>A0A0A8Z3B1</accession>
<dbReference type="AlphaFoldDB" id="A0A0A8Z3B1"/>
<reference evidence="1" key="2">
    <citation type="journal article" date="2015" name="Data Brief">
        <title>Shoot transcriptome of the giant reed, Arundo donax.</title>
        <authorList>
            <person name="Barrero R.A."/>
            <person name="Guerrero F.D."/>
            <person name="Moolhuijzen P."/>
            <person name="Goolsby J.A."/>
            <person name="Tidwell J."/>
            <person name="Bellgard S.E."/>
            <person name="Bellgard M.I."/>
        </authorList>
    </citation>
    <scope>NUCLEOTIDE SEQUENCE</scope>
    <source>
        <tissue evidence="1">Shoot tissue taken approximately 20 cm above the soil surface</tissue>
    </source>
</reference>
<name>A0A0A8Z3B1_ARUDO</name>
<sequence length="42" mass="4566">MTTYAHVGDGRGGVRLASLDDGSYNLRRLSSFGCSIVNHVWP</sequence>
<proteinExistence type="predicted"/>
<reference evidence="1" key="1">
    <citation type="submission" date="2014-09" db="EMBL/GenBank/DDBJ databases">
        <authorList>
            <person name="Magalhaes I.L.F."/>
            <person name="Oliveira U."/>
            <person name="Santos F.R."/>
            <person name="Vidigal T.H.D.A."/>
            <person name="Brescovit A.D."/>
            <person name="Santos A.J."/>
        </authorList>
    </citation>
    <scope>NUCLEOTIDE SEQUENCE</scope>
    <source>
        <tissue evidence="1">Shoot tissue taken approximately 20 cm above the soil surface</tissue>
    </source>
</reference>
<protein>
    <submittedName>
        <fullName evidence="1">Uncharacterized protein</fullName>
    </submittedName>
</protein>
<evidence type="ECO:0000313" key="1">
    <source>
        <dbReference type="EMBL" id="JAD31235.1"/>
    </source>
</evidence>
<dbReference type="EMBL" id="GBRH01266660">
    <property type="protein sequence ID" value="JAD31235.1"/>
    <property type="molecule type" value="Transcribed_RNA"/>
</dbReference>